<dbReference type="EMBL" id="SZQA01000037">
    <property type="protein sequence ID" value="TKK84171.1"/>
    <property type="molecule type" value="Genomic_DNA"/>
</dbReference>
<dbReference type="GO" id="GO:0046872">
    <property type="term" value="F:metal ion binding"/>
    <property type="evidence" value="ECO:0007669"/>
    <property type="project" value="UniProtKB-KW"/>
</dbReference>
<keyword evidence="4" id="KW-0479">Metal-binding</keyword>
<keyword evidence="5 12" id="KW-1133">Transmembrane helix</keyword>
<evidence type="ECO:0000256" key="1">
    <source>
        <dbReference type="ARBA" id="ARBA00004141"/>
    </source>
</evidence>
<feature type="transmembrane region" description="Helical" evidence="12">
    <location>
        <begin position="233"/>
        <end position="252"/>
    </location>
</feature>
<feature type="transmembrane region" description="Helical" evidence="12">
    <location>
        <begin position="196"/>
        <end position="221"/>
    </location>
</feature>
<keyword evidence="2" id="KW-1003">Cell membrane</keyword>
<keyword evidence="14" id="KW-1185">Reference proteome</keyword>
<evidence type="ECO:0000256" key="8">
    <source>
        <dbReference type="ARBA" id="ARBA00023133"/>
    </source>
</evidence>
<evidence type="ECO:0000256" key="12">
    <source>
        <dbReference type="SAM" id="Phobius"/>
    </source>
</evidence>
<keyword evidence="3 12" id="KW-0812">Transmembrane</keyword>
<dbReference type="Proteomes" id="UP000308705">
    <property type="component" value="Unassembled WGS sequence"/>
</dbReference>
<feature type="transmembrane region" description="Helical" evidence="12">
    <location>
        <begin position="87"/>
        <end position="104"/>
    </location>
</feature>
<evidence type="ECO:0000256" key="7">
    <source>
        <dbReference type="ARBA" id="ARBA00023004"/>
    </source>
</evidence>
<feature type="transmembrane region" description="Helical" evidence="12">
    <location>
        <begin position="116"/>
        <end position="136"/>
    </location>
</feature>
<keyword evidence="8" id="KW-0350">Heme biosynthesis</keyword>
<feature type="transmembrane region" description="Helical" evidence="12">
    <location>
        <begin position="63"/>
        <end position="80"/>
    </location>
</feature>
<organism evidence="13 14">
    <name type="scientific">Herbidospora galbida</name>
    <dbReference type="NCBI Taxonomy" id="2575442"/>
    <lineage>
        <taxon>Bacteria</taxon>
        <taxon>Bacillati</taxon>
        <taxon>Actinomycetota</taxon>
        <taxon>Actinomycetes</taxon>
        <taxon>Streptosporangiales</taxon>
        <taxon>Streptosporangiaceae</taxon>
        <taxon>Herbidospora</taxon>
    </lineage>
</organism>
<name>A0A4U3M5X5_9ACTN</name>
<keyword evidence="6" id="KW-0560">Oxidoreductase</keyword>
<feature type="transmembrane region" description="Helical" evidence="12">
    <location>
        <begin position="157"/>
        <end position="176"/>
    </location>
</feature>
<proteinExistence type="predicted"/>
<accession>A0A4U3M5X5</accession>
<evidence type="ECO:0000256" key="5">
    <source>
        <dbReference type="ARBA" id="ARBA00022989"/>
    </source>
</evidence>
<comment type="caution">
    <text evidence="13">The sequence shown here is derived from an EMBL/GenBank/DDBJ whole genome shotgun (WGS) entry which is preliminary data.</text>
</comment>
<feature type="transmembrane region" description="Helical" evidence="12">
    <location>
        <begin position="258"/>
        <end position="277"/>
    </location>
</feature>
<keyword evidence="9 12" id="KW-0472">Membrane</keyword>
<comment type="pathway">
    <text evidence="11">Porphyrin-containing compound metabolism.</text>
</comment>
<sequence>MRAWALAAVVVNAGITVTGAAVRLTGSGLGCPTWPRCTADSFVPVPHPDHSPINTAIEFGNRMFSLLVLAVAIAVFLAAWRLRRRSLIPLALVQPLGVVFQALWGGLVVRTALNPVTVSVHFLVSIGMIAAAYMLFARSTEGDGPTVPVVHPWIVTLGRVLTGAMLVLLVAGVVTTGTGPHSGDERASRFDFDIEVVARIHADVVWVVVGLSFALLFALYLTKAPERARKAALILFGVEIAQGIIGYVQYFLAVPALLVGFHVLGAALVWIATLRVVHTLRERSEITEFANRESVARV</sequence>
<dbReference type="GO" id="GO:0016491">
    <property type="term" value="F:oxidoreductase activity"/>
    <property type="evidence" value="ECO:0007669"/>
    <property type="project" value="UniProtKB-KW"/>
</dbReference>
<evidence type="ECO:0000256" key="9">
    <source>
        <dbReference type="ARBA" id="ARBA00023136"/>
    </source>
</evidence>
<dbReference type="OrthoDB" id="5241540at2"/>
<comment type="subcellular location">
    <subcellularLocation>
        <location evidence="1">Membrane</location>
        <topology evidence="1">Multi-pass membrane protein</topology>
    </subcellularLocation>
</comment>
<keyword evidence="10" id="KW-1015">Disulfide bond</keyword>
<dbReference type="InterPro" id="IPR003780">
    <property type="entry name" value="COX15/CtaA_fam"/>
</dbReference>
<keyword evidence="7" id="KW-0408">Iron</keyword>
<evidence type="ECO:0000256" key="2">
    <source>
        <dbReference type="ARBA" id="ARBA00022475"/>
    </source>
</evidence>
<evidence type="ECO:0000313" key="14">
    <source>
        <dbReference type="Proteomes" id="UP000308705"/>
    </source>
</evidence>
<evidence type="ECO:0000256" key="10">
    <source>
        <dbReference type="ARBA" id="ARBA00023157"/>
    </source>
</evidence>
<evidence type="ECO:0000313" key="13">
    <source>
        <dbReference type="EMBL" id="TKK84171.1"/>
    </source>
</evidence>
<dbReference type="InterPro" id="IPR050450">
    <property type="entry name" value="COX15/CtaA_HemeA_synthase"/>
</dbReference>
<reference evidence="13 14" key="1">
    <citation type="submission" date="2019-04" db="EMBL/GenBank/DDBJ databases">
        <title>Herbidospora sp. NEAU-GS14.nov., a novel actinomycete isolated from soil.</title>
        <authorList>
            <person name="Han L."/>
        </authorList>
    </citation>
    <scope>NUCLEOTIDE SEQUENCE [LARGE SCALE GENOMIC DNA]</scope>
    <source>
        <strain evidence="13 14">NEAU-GS14</strain>
    </source>
</reference>
<evidence type="ECO:0000256" key="4">
    <source>
        <dbReference type="ARBA" id="ARBA00022723"/>
    </source>
</evidence>
<dbReference type="AlphaFoldDB" id="A0A4U3M5X5"/>
<dbReference type="GO" id="GO:0006784">
    <property type="term" value="P:heme A biosynthetic process"/>
    <property type="evidence" value="ECO:0007669"/>
    <property type="project" value="InterPro"/>
</dbReference>
<dbReference type="GO" id="GO:0016020">
    <property type="term" value="C:membrane"/>
    <property type="evidence" value="ECO:0007669"/>
    <property type="project" value="UniProtKB-SubCell"/>
</dbReference>
<evidence type="ECO:0000256" key="11">
    <source>
        <dbReference type="ARBA" id="ARBA00023444"/>
    </source>
</evidence>
<evidence type="ECO:0000256" key="6">
    <source>
        <dbReference type="ARBA" id="ARBA00023002"/>
    </source>
</evidence>
<dbReference type="PANTHER" id="PTHR35457:SF1">
    <property type="entry name" value="HEME A SYNTHASE"/>
    <property type="match status" value="1"/>
</dbReference>
<gene>
    <name evidence="13" type="ORF">FDA94_31040</name>
</gene>
<protein>
    <submittedName>
        <fullName evidence="13">Heme A synthase</fullName>
    </submittedName>
</protein>
<evidence type="ECO:0000256" key="3">
    <source>
        <dbReference type="ARBA" id="ARBA00022692"/>
    </source>
</evidence>
<dbReference type="PANTHER" id="PTHR35457">
    <property type="entry name" value="HEME A SYNTHASE"/>
    <property type="match status" value="1"/>
</dbReference>
<dbReference type="Pfam" id="PF02628">
    <property type="entry name" value="COX15-CtaA"/>
    <property type="match status" value="1"/>
</dbReference>